<comment type="caution">
    <text evidence="2">The sequence shown here is derived from an EMBL/GenBank/DDBJ whole genome shotgun (WGS) entry which is preliminary data.</text>
</comment>
<keyword evidence="4" id="KW-0347">Helicase</keyword>
<protein>
    <submittedName>
        <fullName evidence="4">Helitron helicase-like domain-containing protein</fullName>
    </submittedName>
</protein>
<feature type="coiled-coil region" evidence="1">
    <location>
        <begin position="102"/>
        <end position="131"/>
    </location>
</feature>
<dbReference type="Proteomes" id="UP001152797">
    <property type="component" value="Unassembled WGS sequence"/>
</dbReference>
<keyword evidence="4" id="KW-0378">Hydrolase</keyword>
<name>A0A9P1G227_9DINO</name>
<proteinExistence type="predicted"/>
<dbReference type="EMBL" id="CAMXCT010001978">
    <property type="protein sequence ID" value="CAI3994627.1"/>
    <property type="molecule type" value="Genomic_DNA"/>
</dbReference>
<dbReference type="EMBL" id="CAMXCT030001978">
    <property type="protein sequence ID" value="CAL4781939.1"/>
    <property type="molecule type" value="Genomic_DNA"/>
</dbReference>
<sequence length="478" mass="54145">MGNSDVSDRAQKRAAQFLAPYLAGLMCKRLSRTCLALYRLEFERTGAADANQVGDRFLSPECRLLHGYVKECIVESIRTGIQTSFYTCDYTTKPSMTCGPMLKHLTHGMKNLEEKMQAEAEQEEAQRLQLAYPLPAVREGRGLTAEQREARRREVLRTHIFWRIMMKRVLWGVFEEMRRNAEKLADSFELQTTAAVEDIELPQVGTQAADTRATSFYEDYLHRGIAEPLASMNLYVYAMHVSAVPSREARKFDHGEFDFSEHYVKAKTHVQVLHAAPRIPYLHGISMPTKQKDPDMWAAVHIALLRKHCCEDEKVCGQASAVRHIHIFPGKSRVRVVSPGNDARIVKDSTGVLAEWKATEARVQCLADRADVVDVTALRQYKVPGTVENCDVFEFLLKMFTGPNRPMTRRTWKQGRRKRTACSTVPLISERILGNIFDCVGHLTAEDGEAILLGNTPEHFDNCVLHRPDVLTDGIVNN</sequence>
<keyword evidence="1" id="KW-0175">Coiled coil</keyword>
<evidence type="ECO:0000313" key="3">
    <source>
        <dbReference type="EMBL" id="CAL1148002.1"/>
    </source>
</evidence>
<dbReference type="EMBL" id="CAMXCT020001978">
    <property type="protein sequence ID" value="CAL1148002.1"/>
    <property type="molecule type" value="Genomic_DNA"/>
</dbReference>
<gene>
    <name evidence="2" type="ORF">C1SCF055_LOCUS21262</name>
</gene>
<evidence type="ECO:0000313" key="4">
    <source>
        <dbReference type="EMBL" id="CAL4781939.1"/>
    </source>
</evidence>
<evidence type="ECO:0000313" key="2">
    <source>
        <dbReference type="EMBL" id="CAI3994627.1"/>
    </source>
</evidence>
<keyword evidence="4" id="KW-0547">Nucleotide-binding</keyword>
<keyword evidence="5" id="KW-1185">Reference proteome</keyword>
<dbReference type="AlphaFoldDB" id="A0A9P1G227"/>
<evidence type="ECO:0000256" key="1">
    <source>
        <dbReference type="SAM" id="Coils"/>
    </source>
</evidence>
<accession>A0A9P1G227</accession>
<reference evidence="2" key="1">
    <citation type="submission" date="2022-10" db="EMBL/GenBank/DDBJ databases">
        <authorList>
            <person name="Chen Y."/>
            <person name="Dougan E. K."/>
            <person name="Chan C."/>
            <person name="Rhodes N."/>
            <person name="Thang M."/>
        </authorList>
    </citation>
    <scope>NUCLEOTIDE SEQUENCE</scope>
</reference>
<keyword evidence="4" id="KW-0067">ATP-binding</keyword>
<dbReference type="GO" id="GO:0004386">
    <property type="term" value="F:helicase activity"/>
    <property type="evidence" value="ECO:0007669"/>
    <property type="project" value="UniProtKB-KW"/>
</dbReference>
<reference evidence="3" key="2">
    <citation type="submission" date="2024-04" db="EMBL/GenBank/DDBJ databases">
        <authorList>
            <person name="Chen Y."/>
            <person name="Shah S."/>
            <person name="Dougan E. K."/>
            <person name="Thang M."/>
            <person name="Chan C."/>
        </authorList>
    </citation>
    <scope>NUCLEOTIDE SEQUENCE [LARGE SCALE GENOMIC DNA]</scope>
</reference>
<evidence type="ECO:0000313" key="5">
    <source>
        <dbReference type="Proteomes" id="UP001152797"/>
    </source>
</evidence>
<organism evidence="2">
    <name type="scientific">Cladocopium goreaui</name>
    <dbReference type="NCBI Taxonomy" id="2562237"/>
    <lineage>
        <taxon>Eukaryota</taxon>
        <taxon>Sar</taxon>
        <taxon>Alveolata</taxon>
        <taxon>Dinophyceae</taxon>
        <taxon>Suessiales</taxon>
        <taxon>Symbiodiniaceae</taxon>
        <taxon>Cladocopium</taxon>
    </lineage>
</organism>